<dbReference type="SMART" id="SM00482">
    <property type="entry name" value="POLAc"/>
    <property type="match status" value="1"/>
</dbReference>
<dbReference type="Proteomes" id="UP000183287">
    <property type="component" value="Unassembled WGS sequence"/>
</dbReference>
<keyword evidence="7" id="KW-0235">DNA replication</keyword>
<dbReference type="InterPro" id="IPR043502">
    <property type="entry name" value="DNA/RNA_pol_sf"/>
</dbReference>
<dbReference type="InterPro" id="IPR015330">
    <property type="entry name" value="DNA_primase/pol_bifunc_N"/>
</dbReference>
<keyword evidence="15" id="KW-0540">Nuclease</keyword>
<dbReference type="InterPro" id="IPR036397">
    <property type="entry name" value="RNaseH_sf"/>
</dbReference>
<dbReference type="Gene3D" id="1.10.150.20">
    <property type="entry name" value="5' to 3' exonuclease, C-terminal subdomain"/>
    <property type="match status" value="1"/>
</dbReference>
<dbReference type="CDD" id="cd06142">
    <property type="entry name" value="RNaseD_exo"/>
    <property type="match status" value="1"/>
</dbReference>
<feature type="region of interest" description="Disordered" evidence="11">
    <location>
        <begin position="122"/>
        <end position="145"/>
    </location>
</feature>
<evidence type="ECO:0000256" key="3">
    <source>
        <dbReference type="ARBA" id="ARBA00012417"/>
    </source>
</evidence>
<organism evidence="15 16">
    <name type="scientific">Nitrosomonas communis</name>
    <dbReference type="NCBI Taxonomy" id="44574"/>
    <lineage>
        <taxon>Bacteria</taxon>
        <taxon>Pseudomonadati</taxon>
        <taxon>Pseudomonadota</taxon>
        <taxon>Betaproteobacteria</taxon>
        <taxon>Nitrosomonadales</taxon>
        <taxon>Nitrosomonadaceae</taxon>
        <taxon>Nitrosomonas</taxon>
    </lineage>
</organism>
<evidence type="ECO:0000259" key="12">
    <source>
        <dbReference type="SMART" id="SM00474"/>
    </source>
</evidence>
<evidence type="ECO:0000259" key="14">
    <source>
        <dbReference type="SMART" id="SM00942"/>
    </source>
</evidence>
<keyword evidence="16" id="KW-1185">Reference proteome</keyword>
<dbReference type="SMART" id="SM00474">
    <property type="entry name" value="35EXOc"/>
    <property type="match status" value="1"/>
</dbReference>
<dbReference type="Gene3D" id="3.30.70.370">
    <property type="match status" value="1"/>
</dbReference>
<comment type="similarity">
    <text evidence="1">Belongs to the DNA polymerase type-A family.</text>
</comment>
<comment type="catalytic activity">
    <reaction evidence="10">
        <text>DNA(n) + a 2'-deoxyribonucleoside 5'-triphosphate = DNA(n+1) + diphosphate</text>
        <dbReference type="Rhea" id="RHEA:22508"/>
        <dbReference type="Rhea" id="RHEA-COMP:17339"/>
        <dbReference type="Rhea" id="RHEA-COMP:17340"/>
        <dbReference type="ChEBI" id="CHEBI:33019"/>
        <dbReference type="ChEBI" id="CHEBI:61560"/>
        <dbReference type="ChEBI" id="CHEBI:173112"/>
        <dbReference type="EC" id="2.7.7.7"/>
    </reaction>
</comment>
<dbReference type="InterPro" id="IPR012337">
    <property type="entry name" value="RNaseH-like_sf"/>
</dbReference>
<feature type="domain" description="Primase C-terminal 1" evidence="14">
    <location>
        <begin position="57"/>
        <end position="124"/>
    </location>
</feature>
<dbReference type="SMART" id="SM00942">
    <property type="entry name" value="PriCT_1"/>
    <property type="match status" value="1"/>
</dbReference>
<dbReference type="SUPFAM" id="SSF56672">
    <property type="entry name" value="DNA/RNA polymerases"/>
    <property type="match status" value="1"/>
</dbReference>
<evidence type="ECO:0000256" key="4">
    <source>
        <dbReference type="ARBA" id="ARBA00020311"/>
    </source>
</evidence>
<feature type="compositionally biased region" description="Basic and acidic residues" evidence="11">
    <location>
        <begin position="179"/>
        <end position="188"/>
    </location>
</feature>
<reference evidence="16" key="1">
    <citation type="submission" date="2016-10" db="EMBL/GenBank/DDBJ databases">
        <authorList>
            <person name="Varghese N."/>
            <person name="Submissions S."/>
        </authorList>
    </citation>
    <scope>NUCLEOTIDE SEQUENCE [LARGE SCALE GENOMIC DNA]</scope>
    <source>
        <strain evidence="16">Nm44</strain>
    </source>
</reference>
<keyword evidence="5" id="KW-0808">Transferase</keyword>
<evidence type="ECO:0000259" key="13">
    <source>
        <dbReference type="SMART" id="SM00482"/>
    </source>
</evidence>
<protein>
    <recommendedName>
        <fullName evidence="4">DNA polymerase I</fullName>
        <ecNumber evidence="3">2.7.7.7</ecNumber>
    </recommendedName>
</protein>
<dbReference type="Pfam" id="PF08708">
    <property type="entry name" value="PriCT_1"/>
    <property type="match status" value="1"/>
</dbReference>
<dbReference type="GO" id="GO:0003887">
    <property type="term" value="F:DNA-directed DNA polymerase activity"/>
    <property type="evidence" value="ECO:0007669"/>
    <property type="project" value="UniProtKB-KW"/>
</dbReference>
<dbReference type="InterPro" id="IPR002298">
    <property type="entry name" value="DNA_polymerase_A"/>
</dbReference>
<evidence type="ECO:0000256" key="8">
    <source>
        <dbReference type="ARBA" id="ARBA00022932"/>
    </source>
</evidence>
<evidence type="ECO:0000256" key="11">
    <source>
        <dbReference type="SAM" id="MobiDB-lite"/>
    </source>
</evidence>
<gene>
    <name evidence="15" type="ORF">SAMN05421863_104923</name>
</gene>
<dbReference type="InterPro" id="IPR002562">
    <property type="entry name" value="3'-5'_exonuclease_dom"/>
</dbReference>
<dbReference type="EMBL" id="FOUB01000049">
    <property type="protein sequence ID" value="SFM74584.1"/>
    <property type="molecule type" value="Genomic_DNA"/>
</dbReference>
<dbReference type="SUPFAM" id="SSF53098">
    <property type="entry name" value="Ribonuclease H-like"/>
    <property type="match status" value="1"/>
</dbReference>
<dbReference type="PROSITE" id="PS00447">
    <property type="entry name" value="DNA_POLYMERASE_A"/>
    <property type="match status" value="1"/>
</dbReference>
<feature type="domain" description="DNA-directed DNA polymerase family A palm" evidence="13">
    <location>
        <begin position="1030"/>
        <end position="1242"/>
    </location>
</feature>
<dbReference type="PANTHER" id="PTHR10133:SF27">
    <property type="entry name" value="DNA POLYMERASE NU"/>
    <property type="match status" value="1"/>
</dbReference>
<dbReference type="GO" id="GO:0006302">
    <property type="term" value="P:double-strand break repair"/>
    <property type="evidence" value="ECO:0007669"/>
    <property type="project" value="TreeGrafter"/>
</dbReference>
<evidence type="ECO:0000256" key="6">
    <source>
        <dbReference type="ARBA" id="ARBA00022695"/>
    </source>
</evidence>
<feature type="domain" description="3'-5' exonuclease" evidence="12">
    <location>
        <begin position="697"/>
        <end position="860"/>
    </location>
</feature>
<dbReference type="PRINTS" id="PR00868">
    <property type="entry name" value="DNAPOLI"/>
</dbReference>
<dbReference type="GO" id="GO:0008408">
    <property type="term" value="F:3'-5' exonuclease activity"/>
    <property type="evidence" value="ECO:0007669"/>
    <property type="project" value="InterPro"/>
</dbReference>
<dbReference type="InterPro" id="IPR001098">
    <property type="entry name" value="DNA-dir_DNA_pol_A_palm_dom"/>
</dbReference>
<accession>A0A1I4TCX7</accession>
<dbReference type="Gene3D" id="3.30.420.10">
    <property type="entry name" value="Ribonuclease H-like superfamily/Ribonuclease H"/>
    <property type="match status" value="1"/>
</dbReference>
<keyword evidence="6" id="KW-0548">Nucleotidyltransferase</keyword>
<keyword evidence="15" id="KW-0378">Hydrolase</keyword>
<dbReference type="InterPro" id="IPR019760">
    <property type="entry name" value="DNA-dir_DNA_pol_A_CS"/>
</dbReference>
<comment type="subunit">
    <text evidence="2">Single-chain monomer with multiple functions.</text>
</comment>
<dbReference type="PANTHER" id="PTHR10133">
    <property type="entry name" value="DNA POLYMERASE I"/>
    <property type="match status" value="1"/>
</dbReference>
<keyword evidence="15" id="KW-0269">Exonuclease</keyword>
<evidence type="ECO:0000313" key="16">
    <source>
        <dbReference type="Proteomes" id="UP000183287"/>
    </source>
</evidence>
<evidence type="ECO:0000256" key="2">
    <source>
        <dbReference type="ARBA" id="ARBA00011541"/>
    </source>
</evidence>
<dbReference type="Pfam" id="PF09250">
    <property type="entry name" value="Prim-Pol"/>
    <property type="match status" value="1"/>
</dbReference>
<dbReference type="GO" id="GO:0006261">
    <property type="term" value="P:DNA-templated DNA replication"/>
    <property type="evidence" value="ECO:0007669"/>
    <property type="project" value="InterPro"/>
</dbReference>
<evidence type="ECO:0000256" key="10">
    <source>
        <dbReference type="ARBA" id="ARBA00049244"/>
    </source>
</evidence>
<dbReference type="EC" id="2.7.7.7" evidence="3"/>
<feature type="region of interest" description="Disordered" evidence="11">
    <location>
        <begin position="179"/>
        <end position="198"/>
    </location>
</feature>
<sequence>MDFRGEGGYIVVPPSKHHSQHRYRWSKGFTFDAHKTSSCLQKLPARIADLVRNKSKALINPQSIPQGSRNDSLFKLACQLRREGVTDEQLFKLVSAKNASLCKPPLEQDEVRRIVNSALQQDISPRRSDKRTGVIEAASSKPHDSDDAFNKIMELTTEHELWVDESKKQYVTFEVENKPENDMSRDEAQQPMDSHNESWPILSPEYQNYLSYQYRLRHKKPAPGGVLKKVLECLAGDALFTGNEHKTYVRCARMEDRVLIDLTNSNWEWVEITATGWRIRKDKPPVKFLRSASARPMFYPDPSGSFDCLPKIFRLKSQGDYILLAGWLMFVLIEGVPYPVLIVEGPAGTSKSTLTKQIRQVVDPRVPALQGMPRNIDDLFLQAFNGHLLAIDNLSEIRQGLSDILCGISSGTGSSKRQLYTDTGEIYYEVRRPIILNSINPVAESPDLVDRSIRLSLPSISSNNSKEGNPGQVRLSAEEVDAIFQQHGPRILGAICNAIQTAIPNYRRAKGIPAEIRMTDFAQWGFAAGETLGAGDHDFISLLLANRQHNAAPLIENSVLNQALLRFMQKRREWSGTPTELHKSLEKEITPEERMDKSFPKIASHMTRNLNRSIPALKQFGIEFDHSASSHKNRSITLRYNPDVFNGEDSSHSNGSALPVTWGYLPDDKLDVDEDGTADSNQQSITCETLNQPLQPYQVIGHLEEAVPILQKLASTKQILGLDIETTGLNPRREKICLIQLSDGRETVVLDVRQHADLSVLKPVLAQIHAVAHNAVFDMSFLQAYGISLKLECTQLAHHILTGDCRSLKDLAEHHLGITLDKTQQTSDWSGDLSEDQLNYAARDAEVVLKLFNAMSEKLQERDLMRAYERVRNAQSFVIAMQLNGINIDQDGYRTMLDGLKVQYDQLRHQWEEQVPGVNFNSSPQLSNWIAGELLESDNGWPQTESGHYSTSSRDIELNKSKLQETAIFVVDTMLLPLKQIGKAISAYGDQFLAYIDQDTGKIYPSYNLAGTVTGRMSCSKPNLQQVPRDERYRSMFHAPEGYQFVIADYSQMELRIAAMIANEEVLLNAYRQGQDTHRLTAALILGKEPDEVSKEERQLAKAVNFGLLYGQGAEGLQGYAASSYSVDIGLTEASAYRDAWFGSFPAFARWHSQAFEIARDSMKVSTPGGRKRYFENTDYNHSKALRKTRVFNTPIQGGAAEVLLEAMAQLSDAIEAQGYTNTIKPIAVIHDEIILAAREDCAEHAKQLLEKAMVEGMLAIFPAASTSGLVEAHIGNSWADK</sequence>
<dbReference type="Gene3D" id="1.20.1060.10">
    <property type="entry name" value="Taq DNA Polymerase, Chain T, domain 4"/>
    <property type="match status" value="1"/>
</dbReference>
<evidence type="ECO:0000256" key="7">
    <source>
        <dbReference type="ARBA" id="ARBA00022705"/>
    </source>
</evidence>
<dbReference type="Pfam" id="PF00476">
    <property type="entry name" value="DNA_pol_A"/>
    <property type="match status" value="1"/>
</dbReference>
<dbReference type="InterPro" id="IPR014820">
    <property type="entry name" value="PriCT_1"/>
</dbReference>
<keyword evidence="8" id="KW-0239">DNA-directed DNA polymerase</keyword>
<feature type="compositionally biased region" description="Basic and acidic residues" evidence="11">
    <location>
        <begin position="124"/>
        <end position="133"/>
    </location>
</feature>
<evidence type="ECO:0000256" key="1">
    <source>
        <dbReference type="ARBA" id="ARBA00007705"/>
    </source>
</evidence>
<proteinExistence type="inferred from homology"/>
<evidence type="ECO:0000256" key="9">
    <source>
        <dbReference type="ARBA" id="ARBA00023125"/>
    </source>
</evidence>
<dbReference type="GO" id="GO:0003677">
    <property type="term" value="F:DNA binding"/>
    <property type="evidence" value="ECO:0007669"/>
    <property type="project" value="UniProtKB-KW"/>
</dbReference>
<evidence type="ECO:0000256" key="5">
    <source>
        <dbReference type="ARBA" id="ARBA00022679"/>
    </source>
</evidence>
<dbReference type="Pfam" id="PF01612">
    <property type="entry name" value="DNA_pol_A_exo1"/>
    <property type="match status" value="1"/>
</dbReference>
<keyword evidence="9" id="KW-0238">DNA-binding</keyword>
<name>A0A1I4TCX7_9PROT</name>
<evidence type="ECO:0000313" key="15">
    <source>
        <dbReference type="EMBL" id="SFM74584.1"/>
    </source>
</evidence>